<dbReference type="Gene3D" id="3.30.559.30">
    <property type="entry name" value="Nonribosomal peptide synthetase, condensation domain"/>
    <property type="match status" value="1"/>
</dbReference>
<name>A0A268QW03_SHOCL</name>
<reference evidence="1 2" key="1">
    <citation type="submission" date="2017-07" db="EMBL/GenBank/DDBJ databases">
        <title>Isolation and whole genome analysis of endospore-forming bacteria from heroin.</title>
        <authorList>
            <person name="Kalinowski J."/>
            <person name="Ahrens B."/>
            <person name="Al-Dilaimi A."/>
            <person name="Winkler A."/>
            <person name="Wibberg D."/>
            <person name="Schleenbecker U."/>
            <person name="Ruckert C."/>
            <person name="Wolfel R."/>
            <person name="Grass G."/>
        </authorList>
    </citation>
    <scope>NUCLEOTIDE SEQUENCE [LARGE SCALE GENOMIC DNA]</scope>
    <source>
        <strain evidence="1 2">7523-2</strain>
    </source>
</reference>
<dbReference type="Proteomes" id="UP000216133">
    <property type="component" value="Unassembled WGS sequence"/>
</dbReference>
<feature type="non-terminal residue" evidence="1">
    <location>
        <position position="77"/>
    </location>
</feature>
<gene>
    <name evidence="1" type="ORF">CHH61_25100</name>
</gene>
<organism evidence="1 2">
    <name type="scientific">Shouchella clausii</name>
    <name type="common">Alkalihalobacillus clausii</name>
    <dbReference type="NCBI Taxonomy" id="79880"/>
    <lineage>
        <taxon>Bacteria</taxon>
        <taxon>Bacillati</taxon>
        <taxon>Bacillota</taxon>
        <taxon>Bacilli</taxon>
        <taxon>Bacillales</taxon>
        <taxon>Bacillaceae</taxon>
        <taxon>Shouchella</taxon>
    </lineage>
</organism>
<dbReference type="EMBL" id="NPBS01000692">
    <property type="protein sequence ID" value="PAF12283.1"/>
    <property type="molecule type" value="Genomic_DNA"/>
</dbReference>
<comment type="caution">
    <text evidence="1">The sequence shown here is derived from an EMBL/GenBank/DDBJ whole genome shotgun (WGS) entry which is preliminary data.</text>
</comment>
<evidence type="ECO:0000313" key="1">
    <source>
        <dbReference type="EMBL" id="PAF12283.1"/>
    </source>
</evidence>
<proteinExistence type="predicted"/>
<evidence type="ECO:0000313" key="2">
    <source>
        <dbReference type="Proteomes" id="UP000216133"/>
    </source>
</evidence>
<protein>
    <submittedName>
        <fullName evidence="1">Uncharacterized protein</fullName>
    </submittedName>
</protein>
<accession>A0A268QW03</accession>
<sequence length="77" mass="8931">IFRRRGGKLDMNLHYPSGRYSEAAIQRFAHHLKHVLKSGVLDIDKPIKELSICPPNEEHVILHNFNQQVSNMAQERT</sequence>
<feature type="non-terminal residue" evidence="1">
    <location>
        <position position="1"/>
    </location>
</feature>
<dbReference type="AlphaFoldDB" id="A0A268QW03"/>